<evidence type="ECO:0000313" key="3">
    <source>
        <dbReference type="Proteomes" id="UP000656813"/>
    </source>
</evidence>
<reference evidence="2" key="2">
    <citation type="submission" date="2020-09" db="EMBL/GenBank/DDBJ databases">
        <authorList>
            <person name="Sun Q."/>
            <person name="Zhou Y."/>
        </authorList>
    </citation>
    <scope>NUCLEOTIDE SEQUENCE</scope>
    <source>
        <strain evidence="2">CGMCC 1.12777</strain>
    </source>
</reference>
<proteinExistence type="predicted"/>
<dbReference type="Proteomes" id="UP000656813">
    <property type="component" value="Unassembled WGS sequence"/>
</dbReference>
<keyword evidence="3" id="KW-1185">Reference proteome</keyword>
<evidence type="ECO:0000313" key="2">
    <source>
        <dbReference type="EMBL" id="GGH84581.1"/>
    </source>
</evidence>
<evidence type="ECO:0000256" key="1">
    <source>
        <dbReference type="SAM" id="Phobius"/>
    </source>
</evidence>
<dbReference type="EMBL" id="BMFV01000022">
    <property type="protein sequence ID" value="GGH84581.1"/>
    <property type="molecule type" value="Genomic_DNA"/>
</dbReference>
<gene>
    <name evidence="2" type="ORF">GCM10007096_27990</name>
</gene>
<keyword evidence="1" id="KW-1133">Transmembrane helix</keyword>
<sequence length="257" mass="29639">MNRDQEILENLKQLPLDKEIPEKTHLRIKKMLETVGTTEENENLRVRKLPTFPSASKIWLAAVACLIIVLPLIFFTMQNKEATNGISGDSALDRGFQSYMRSFDYHEGDYSVLTEHVKGNDGLIIYEDKKQEEPEAYWMAFFKKEHNQWNWAGGTSCADGWSSNPNQPDLWCGSLQGSHFSKVLIGGNSTTPNKEVNLLRIKDNKIIWYYLDYDHYKDISILAKKDDGAKLWVKLLSSQKPVDAKDHYFTSDERKKE</sequence>
<protein>
    <submittedName>
        <fullName evidence="2">Uncharacterized protein</fullName>
    </submittedName>
</protein>
<reference evidence="2" key="1">
    <citation type="journal article" date="2014" name="Int. J. Syst. Evol. Microbiol.">
        <title>Complete genome sequence of Corynebacterium casei LMG S-19264T (=DSM 44701T), isolated from a smear-ripened cheese.</title>
        <authorList>
            <consortium name="US DOE Joint Genome Institute (JGI-PGF)"/>
            <person name="Walter F."/>
            <person name="Albersmeier A."/>
            <person name="Kalinowski J."/>
            <person name="Ruckert C."/>
        </authorList>
    </citation>
    <scope>NUCLEOTIDE SEQUENCE</scope>
    <source>
        <strain evidence="2">CGMCC 1.12777</strain>
    </source>
</reference>
<name>A0A8J2ZX54_9BACL</name>
<keyword evidence="1" id="KW-0812">Transmembrane</keyword>
<accession>A0A8J2ZX54</accession>
<dbReference type="AlphaFoldDB" id="A0A8J2ZX54"/>
<comment type="caution">
    <text evidence="2">The sequence shown here is derived from an EMBL/GenBank/DDBJ whole genome shotgun (WGS) entry which is preliminary data.</text>
</comment>
<organism evidence="2 3">
    <name type="scientific">Pullulanibacillus pueri</name>
    <dbReference type="NCBI Taxonomy" id="1437324"/>
    <lineage>
        <taxon>Bacteria</taxon>
        <taxon>Bacillati</taxon>
        <taxon>Bacillota</taxon>
        <taxon>Bacilli</taxon>
        <taxon>Bacillales</taxon>
        <taxon>Sporolactobacillaceae</taxon>
        <taxon>Pullulanibacillus</taxon>
    </lineage>
</organism>
<dbReference type="RefSeq" id="WP_188498000.1">
    <property type="nucleotide sequence ID" value="NZ_BMFV01000022.1"/>
</dbReference>
<keyword evidence="1" id="KW-0472">Membrane</keyword>
<feature type="transmembrane region" description="Helical" evidence="1">
    <location>
        <begin position="58"/>
        <end position="77"/>
    </location>
</feature>